<protein>
    <submittedName>
        <fullName evidence="3">Uncharacterized protein</fullName>
    </submittedName>
</protein>
<comment type="caution">
    <text evidence="3">The sequence shown here is derived from an EMBL/GenBank/DDBJ whole genome shotgun (WGS) entry which is preliminary data.</text>
</comment>
<feature type="compositionally biased region" description="Low complexity" evidence="1">
    <location>
        <begin position="80"/>
        <end position="90"/>
    </location>
</feature>
<name>A0A8T1WAZ7_9STRA</name>
<dbReference type="EMBL" id="JAGDFL010000412">
    <property type="protein sequence ID" value="KAG7389340.1"/>
    <property type="molecule type" value="Genomic_DNA"/>
</dbReference>
<reference evidence="3" key="1">
    <citation type="submission" date="2021-02" db="EMBL/GenBank/DDBJ databases">
        <authorList>
            <person name="Palmer J.M."/>
        </authorList>
    </citation>
    <scope>NUCLEOTIDE SEQUENCE</scope>
    <source>
        <strain evidence="3">SCRP23</strain>
    </source>
</reference>
<dbReference type="Proteomes" id="UP000693981">
    <property type="component" value="Unassembled WGS sequence"/>
</dbReference>
<proteinExistence type="predicted"/>
<dbReference type="AlphaFoldDB" id="A0A8T1WAZ7"/>
<gene>
    <name evidence="3" type="ORF">PHYBOEH_007521</name>
</gene>
<evidence type="ECO:0000256" key="2">
    <source>
        <dbReference type="SAM" id="Phobius"/>
    </source>
</evidence>
<evidence type="ECO:0000313" key="3">
    <source>
        <dbReference type="EMBL" id="KAG7389340.1"/>
    </source>
</evidence>
<evidence type="ECO:0000313" key="4">
    <source>
        <dbReference type="Proteomes" id="UP000693981"/>
    </source>
</evidence>
<keyword evidence="2" id="KW-0812">Transmembrane</keyword>
<feature type="transmembrane region" description="Helical" evidence="2">
    <location>
        <begin position="330"/>
        <end position="348"/>
    </location>
</feature>
<keyword evidence="2" id="KW-1133">Transmembrane helix</keyword>
<sequence>MAMTCVSGDDLEMLQEALEFVTHYDVSPNGVVSSHGDVRNSPMLMQEEPTWSGLQQLLNGTSHGSAIDSGAVFDTTQGYSSPPGSSIGDSSDTKSLTDSPPSNIAVVNNAWPTEEESFYPSPPTSRRRPGKSRKDEIKELKKLVVKLTKRLDAMNISSRSLTTNQQQRSISSLLWKDIVTRQFNLRQLSEAENARLRKEVAVQFHNSTNLKRMLKRRYSEEMLELVPMLKREQKMLRSPIAENNRIFCELLGGTDRVYAETDALFEMKGMANVPCPGRTNLVHRDTVNGVYLEFLDKSYVPFDYNKTTRAVWKALGGRRLNDGDHVQTKVYRLIVCVIKIIINAFTFFDRRCVRTRLNKQMTR</sequence>
<keyword evidence="4" id="KW-1185">Reference proteome</keyword>
<organism evidence="3 4">
    <name type="scientific">Phytophthora boehmeriae</name>
    <dbReference type="NCBI Taxonomy" id="109152"/>
    <lineage>
        <taxon>Eukaryota</taxon>
        <taxon>Sar</taxon>
        <taxon>Stramenopiles</taxon>
        <taxon>Oomycota</taxon>
        <taxon>Peronosporomycetes</taxon>
        <taxon>Peronosporales</taxon>
        <taxon>Peronosporaceae</taxon>
        <taxon>Phytophthora</taxon>
    </lineage>
</organism>
<accession>A0A8T1WAZ7</accession>
<feature type="compositionally biased region" description="Polar residues" evidence="1">
    <location>
        <begin position="93"/>
        <end position="106"/>
    </location>
</feature>
<evidence type="ECO:0000256" key="1">
    <source>
        <dbReference type="SAM" id="MobiDB-lite"/>
    </source>
</evidence>
<feature type="region of interest" description="Disordered" evidence="1">
    <location>
        <begin position="68"/>
        <end position="135"/>
    </location>
</feature>
<dbReference type="OrthoDB" id="103157at2759"/>
<keyword evidence="2" id="KW-0472">Membrane</keyword>